<evidence type="ECO:0000313" key="3">
    <source>
        <dbReference type="Proteomes" id="UP000249828"/>
    </source>
</evidence>
<dbReference type="Proteomes" id="UP000249828">
    <property type="component" value="Unassembled WGS sequence"/>
</dbReference>
<keyword evidence="1" id="KW-1133">Transmembrane helix</keyword>
<sequence length="236" mass="27112">MKNIRYAFASVSYHKKLSFGIGACSVLFLFVLTSILNLRDIEKNFYNQVSQLINNNDYHLNYQKIMQQYSSLYIIFLFLWIILITTLLIVSLKLKKQDMIKWRIMGFSNRFVIKQSILESLIPISAGILTTAVFLIVCQHTYEYILVYVRPLLANVMGIKRVPFFSSQVLVESTPNSVMNTSGDTHFLSMSIGSLPIATIFNAFFKNCFLLLSITTGITVISTSFLFRKSQKAYRM</sequence>
<keyword evidence="1" id="KW-0812">Transmembrane</keyword>
<protein>
    <recommendedName>
        <fullName evidence="4">ABC3 transporter permease protein domain-containing protein</fullName>
    </recommendedName>
</protein>
<feature type="transmembrane region" description="Helical" evidence="1">
    <location>
        <begin position="204"/>
        <end position="227"/>
    </location>
</feature>
<dbReference type="AlphaFoldDB" id="A0A2W4BJK3"/>
<evidence type="ECO:0008006" key="4">
    <source>
        <dbReference type="Google" id="ProtNLM"/>
    </source>
</evidence>
<gene>
    <name evidence="2" type="ORF">CI088_08970</name>
</gene>
<proteinExistence type="predicted"/>
<reference evidence="2 3" key="1">
    <citation type="submission" date="2017-11" db="EMBL/GenBank/DDBJ databases">
        <title>Draft genome sequence of Enterococcus plantarum TRW2 strain isolated from lettuce.</title>
        <authorList>
            <person name="Kim E.B."/>
            <person name="Marco M.L."/>
            <person name="Williams T.R."/>
            <person name="You I.H."/>
        </authorList>
    </citation>
    <scope>NUCLEOTIDE SEQUENCE [LARGE SCALE GENOMIC DNA]</scope>
    <source>
        <strain evidence="2 3">TRW2</strain>
    </source>
</reference>
<feature type="transmembrane region" description="Helical" evidence="1">
    <location>
        <begin position="72"/>
        <end position="95"/>
    </location>
</feature>
<name>A0A2W4BJK3_9ENTE</name>
<feature type="transmembrane region" description="Helical" evidence="1">
    <location>
        <begin position="20"/>
        <end position="38"/>
    </location>
</feature>
<accession>A0A2W4BJK3</accession>
<evidence type="ECO:0000313" key="2">
    <source>
        <dbReference type="EMBL" id="PZL73452.1"/>
    </source>
</evidence>
<comment type="caution">
    <text evidence="2">The sequence shown here is derived from an EMBL/GenBank/DDBJ whole genome shotgun (WGS) entry which is preliminary data.</text>
</comment>
<organism evidence="2 3">
    <name type="scientific">Enterococcus plantarum</name>
    <dbReference type="NCBI Taxonomy" id="1077675"/>
    <lineage>
        <taxon>Bacteria</taxon>
        <taxon>Bacillati</taxon>
        <taxon>Bacillota</taxon>
        <taxon>Bacilli</taxon>
        <taxon>Lactobacillales</taxon>
        <taxon>Enterococcaceae</taxon>
        <taxon>Enterococcus</taxon>
    </lineage>
</organism>
<evidence type="ECO:0000256" key="1">
    <source>
        <dbReference type="SAM" id="Phobius"/>
    </source>
</evidence>
<dbReference type="STRING" id="1077675.BCR22_04515"/>
<keyword evidence="3" id="KW-1185">Reference proteome</keyword>
<dbReference type="RefSeq" id="WP_111247931.1">
    <property type="nucleotide sequence ID" value="NZ_PIEU01000069.1"/>
</dbReference>
<keyword evidence="1" id="KW-0472">Membrane</keyword>
<feature type="transmembrane region" description="Helical" evidence="1">
    <location>
        <begin position="116"/>
        <end position="142"/>
    </location>
</feature>
<dbReference type="EMBL" id="PIEU01000069">
    <property type="protein sequence ID" value="PZL73452.1"/>
    <property type="molecule type" value="Genomic_DNA"/>
</dbReference>